<comment type="caution">
    <text evidence="2">The sequence shown here is derived from an EMBL/GenBank/DDBJ whole genome shotgun (WGS) entry which is preliminary data.</text>
</comment>
<dbReference type="EMBL" id="JAHLQK010000003">
    <property type="protein sequence ID" value="MBU5676352.1"/>
    <property type="molecule type" value="Genomic_DNA"/>
</dbReference>
<dbReference type="InterPro" id="IPR000182">
    <property type="entry name" value="GNAT_dom"/>
</dbReference>
<organism evidence="2 3">
    <name type="scientific">Alkaliphilus flagellatus</name>
    <dbReference type="NCBI Taxonomy" id="2841507"/>
    <lineage>
        <taxon>Bacteria</taxon>
        <taxon>Bacillati</taxon>
        <taxon>Bacillota</taxon>
        <taxon>Clostridia</taxon>
        <taxon>Peptostreptococcales</taxon>
        <taxon>Natronincolaceae</taxon>
        <taxon>Alkaliphilus</taxon>
    </lineage>
</organism>
<protein>
    <submittedName>
        <fullName evidence="2">GNAT family N-acetyltransferase</fullName>
    </submittedName>
</protein>
<feature type="domain" description="N-acetyltransferase" evidence="1">
    <location>
        <begin position="9"/>
        <end position="165"/>
    </location>
</feature>
<evidence type="ECO:0000259" key="1">
    <source>
        <dbReference type="PROSITE" id="PS51186"/>
    </source>
</evidence>
<keyword evidence="3" id="KW-1185">Reference proteome</keyword>
<dbReference type="RefSeq" id="WP_216416058.1">
    <property type="nucleotide sequence ID" value="NZ_JAHLQK010000003.1"/>
</dbReference>
<reference evidence="2 3" key="1">
    <citation type="submission" date="2021-06" db="EMBL/GenBank/DDBJ databases">
        <authorList>
            <person name="Sun Q."/>
            <person name="Li D."/>
        </authorList>
    </citation>
    <scope>NUCLEOTIDE SEQUENCE [LARGE SCALE GENOMIC DNA]</scope>
    <source>
        <strain evidence="2 3">MSJ-5</strain>
    </source>
</reference>
<proteinExistence type="predicted"/>
<accession>A0ABS6G3S3</accession>
<dbReference type="PROSITE" id="PS51186">
    <property type="entry name" value="GNAT"/>
    <property type="match status" value="1"/>
</dbReference>
<sequence>MVVARGQKTYIKKLERKHVDIMQEWGRHKDPLFYCYNFPYMSKKESDYWYKRKALSFAKRCFVVFNYSDQLVGYISLRDIKWFRKTSELGIVFDPDEIAQGYGTDGLKAFLTYYFEGLKMKILYLKVSVFNKRAQRCYEKCGFKSKGIVMEEFEDQSLPIFKDDYFIPYRHFFKQESTKIKCQFINMVITKDMYYKIQQNS</sequence>
<dbReference type="Pfam" id="PF13302">
    <property type="entry name" value="Acetyltransf_3"/>
    <property type="match status" value="1"/>
</dbReference>
<evidence type="ECO:0000313" key="3">
    <source>
        <dbReference type="Proteomes" id="UP000779508"/>
    </source>
</evidence>
<gene>
    <name evidence="2" type="ORF">KQI88_07975</name>
</gene>
<dbReference type="Proteomes" id="UP000779508">
    <property type="component" value="Unassembled WGS sequence"/>
</dbReference>
<dbReference type="PANTHER" id="PTHR43415">
    <property type="entry name" value="SPERMIDINE N(1)-ACETYLTRANSFERASE"/>
    <property type="match status" value="1"/>
</dbReference>
<evidence type="ECO:0000313" key="2">
    <source>
        <dbReference type="EMBL" id="MBU5676352.1"/>
    </source>
</evidence>
<name>A0ABS6G3S3_9FIRM</name>
<dbReference type="PANTHER" id="PTHR43415:SF3">
    <property type="entry name" value="GNAT-FAMILY ACETYLTRANSFERASE"/>
    <property type="match status" value="1"/>
</dbReference>